<dbReference type="STRING" id="1054147.F4QCJ5"/>
<keyword evidence="6" id="KW-1185">Reference proteome</keyword>
<feature type="region of interest" description="Disordered" evidence="3">
    <location>
        <begin position="1791"/>
        <end position="1829"/>
    </location>
</feature>
<feature type="region of interest" description="Disordered" evidence="3">
    <location>
        <begin position="413"/>
        <end position="608"/>
    </location>
</feature>
<dbReference type="KEGG" id="dfa:DFA_12195"/>
<dbReference type="GeneID" id="14865449"/>
<gene>
    <name evidence="5" type="primary">sgcA</name>
    <name evidence="5" type="ORF">DFA_12195</name>
</gene>
<dbReference type="PROSITE" id="PS50125">
    <property type="entry name" value="GUANYLATE_CYCLASE_2"/>
    <property type="match status" value="2"/>
</dbReference>
<evidence type="ECO:0000256" key="3">
    <source>
        <dbReference type="SAM" id="MobiDB-lite"/>
    </source>
</evidence>
<evidence type="ECO:0000313" key="6">
    <source>
        <dbReference type="Proteomes" id="UP000007797"/>
    </source>
</evidence>
<dbReference type="Gene3D" id="1.25.40.10">
    <property type="entry name" value="Tetratricopeptide repeat domain"/>
    <property type="match status" value="1"/>
</dbReference>
<dbReference type="PANTHER" id="PTHR16305">
    <property type="entry name" value="TESTICULAR SOLUBLE ADENYLYL CYCLASE"/>
    <property type="match status" value="1"/>
</dbReference>
<protein>
    <submittedName>
        <fullName evidence="5">Guanylyl cyclase</fullName>
    </submittedName>
</protein>
<evidence type="ECO:0000259" key="4">
    <source>
        <dbReference type="PROSITE" id="PS50125"/>
    </source>
</evidence>
<dbReference type="InterPro" id="IPR027417">
    <property type="entry name" value="P-loop_NTPase"/>
</dbReference>
<dbReference type="SUPFAM" id="SSF48452">
    <property type="entry name" value="TPR-like"/>
    <property type="match status" value="1"/>
</dbReference>
<feature type="compositionally biased region" description="Low complexity" evidence="3">
    <location>
        <begin position="634"/>
        <end position="689"/>
    </location>
</feature>
<dbReference type="EMBL" id="GL883029">
    <property type="protein sequence ID" value="EGG14423.1"/>
    <property type="molecule type" value="Genomic_DNA"/>
</dbReference>
<dbReference type="GO" id="GO:0035556">
    <property type="term" value="P:intracellular signal transduction"/>
    <property type="evidence" value="ECO:0007669"/>
    <property type="project" value="InterPro"/>
</dbReference>
<keyword evidence="2" id="KW-0067">ATP-binding</keyword>
<dbReference type="GO" id="GO:0005524">
    <property type="term" value="F:ATP binding"/>
    <property type="evidence" value="ECO:0007669"/>
    <property type="project" value="UniProtKB-KW"/>
</dbReference>
<evidence type="ECO:0000313" key="5">
    <source>
        <dbReference type="EMBL" id="EGG14423.1"/>
    </source>
</evidence>
<evidence type="ECO:0000256" key="2">
    <source>
        <dbReference type="ARBA" id="ARBA00022840"/>
    </source>
</evidence>
<dbReference type="Proteomes" id="UP000007797">
    <property type="component" value="Unassembled WGS sequence"/>
</dbReference>
<feature type="domain" description="Guanylate cyclase" evidence="4">
    <location>
        <begin position="791"/>
        <end position="925"/>
    </location>
</feature>
<feature type="compositionally biased region" description="Polar residues" evidence="3">
    <location>
        <begin position="1791"/>
        <end position="1803"/>
    </location>
</feature>
<dbReference type="FunFam" id="3.30.70.1230:FF:000055">
    <property type="entry name" value="Adenylyl cyclase beta"/>
    <property type="match status" value="1"/>
</dbReference>
<feature type="domain" description="Guanylate cyclase" evidence="4">
    <location>
        <begin position="1015"/>
        <end position="1148"/>
    </location>
</feature>
<dbReference type="OMA" id="ELEIVMF"/>
<feature type="region of interest" description="Disordered" evidence="3">
    <location>
        <begin position="2306"/>
        <end position="2338"/>
    </location>
</feature>
<dbReference type="RefSeq" id="XP_004353832.1">
    <property type="nucleotide sequence ID" value="XM_004353780.1"/>
</dbReference>
<feature type="region of interest" description="Disordered" evidence="3">
    <location>
        <begin position="633"/>
        <end position="706"/>
    </location>
</feature>
<dbReference type="SMART" id="SM00044">
    <property type="entry name" value="CYCc"/>
    <property type="match status" value="1"/>
</dbReference>
<dbReference type="InterPro" id="IPR011990">
    <property type="entry name" value="TPR-like_helical_dom_sf"/>
</dbReference>
<feature type="compositionally biased region" description="Low complexity" evidence="3">
    <location>
        <begin position="1816"/>
        <end position="1829"/>
    </location>
</feature>
<dbReference type="GO" id="GO:0004016">
    <property type="term" value="F:adenylate cyclase activity"/>
    <property type="evidence" value="ECO:0007669"/>
    <property type="project" value="TreeGrafter"/>
</dbReference>
<feature type="compositionally biased region" description="Low complexity" evidence="3">
    <location>
        <begin position="1615"/>
        <end position="1642"/>
    </location>
</feature>
<feature type="compositionally biased region" description="Low complexity" evidence="3">
    <location>
        <begin position="246"/>
        <end position="257"/>
    </location>
</feature>
<evidence type="ECO:0000256" key="1">
    <source>
        <dbReference type="ARBA" id="ARBA00022741"/>
    </source>
</evidence>
<feature type="compositionally biased region" description="Polar residues" evidence="3">
    <location>
        <begin position="1651"/>
        <end position="1667"/>
    </location>
</feature>
<feature type="compositionally biased region" description="Basic and acidic residues" evidence="3">
    <location>
        <begin position="488"/>
        <end position="497"/>
    </location>
</feature>
<dbReference type="GO" id="GO:0005737">
    <property type="term" value="C:cytoplasm"/>
    <property type="evidence" value="ECO:0007669"/>
    <property type="project" value="TreeGrafter"/>
</dbReference>
<accession>F4QCJ5</accession>
<dbReference type="FunFam" id="3.30.70.1230:FF:000017">
    <property type="entry name" value="Adenylate cyclase type 10"/>
    <property type="match status" value="1"/>
</dbReference>
<dbReference type="InterPro" id="IPR041664">
    <property type="entry name" value="AAA_16"/>
</dbReference>
<dbReference type="SUPFAM" id="SSF52540">
    <property type="entry name" value="P-loop containing nucleoside triphosphate hydrolases"/>
    <property type="match status" value="1"/>
</dbReference>
<dbReference type="InterPro" id="IPR001054">
    <property type="entry name" value="A/G_cyclase"/>
</dbReference>
<feature type="compositionally biased region" description="Low complexity" evidence="3">
    <location>
        <begin position="536"/>
        <end position="557"/>
    </location>
</feature>
<dbReference type="Pfam" id="PF00211">
    <property type="entry name" value="Guanylate_cyc"/>
    <property type="match status" value="2"/>
</dbReference>
<feature type="region of interest" description="Disordered" evidence="3">
    <location>
        <begin position="310"/>
        <end position="329"/>
    </location>
</feature>
<organism evidence="5 6">
    <name type="scientific">Cavenderia fasciculata</name>
    <name type="common">Slime mold</name>
    <name type="synonym">Dictyostelium fasciculatum</name>
    <dbReference type="NCBI Taxonomy" id="261658"/>
    <lineage>
        <taxon>Eukaryota</taxon>
        <taxon>Amoebozoa</taxon>
        <taxon>Evosea</taxon>
        <taxon>Eumycetozoa</taxon>
        <taxon>Dictyostelia</taxon>
        <taxon>Acytosteliales</taxon>
        <taxon>Cavenderiaceae</taxon>
        <taxon>Cavenderia</taxon>
    </lineage>
</organism>
<dbReference type="Pfam" id="PF13191">
    <property type="entry name" value="AAA_16"/>
    <property type="match status" value="1"/>
</dbReference>
<dbReference type="Gene3D" id="3.30.70.1230">
    <property type="entry name" value="Nucleotide cyclase"/>
    <property type="match status" value="2"/>
</dbReference>
<dbReference type="InterPro" id="IPR029787">
    <property type="entry name" value="Nucleotide_cyclase"/>
</dbReference>
<name>F4QCJ5_CACFS</name>
<dbReference type="OrthoDB" id="19028at2759"/>
<feature type="region of interest" description="Disordered" evidence="3">
    <location>
        <begin position="191"/>
        <end position="262"/>
    </location>
</feature>
<sequence length="2338" mass="258055">MDNNSNNSNNSNQNVEHIIVLPTDENSRKVFEFSRLMLIDLHRIDELVNASDVVSELEIVMFSRRMTSRCSELSSFEIKSTTNATTSTTTTTCETFGIIRQHGEKEQFNQIKVIIDIIGSMITCIKQYNQVAKKGSPLHELLIPKGEYWNRRKDLIESWKNLVLLICEITWKPPPRQPLVTPINLSSLNQQVVDSPTSSSSSSSSSSPSTSPVKSPPTSPNGQQQSTGRRRSSVSDRPPQNIVRIGGSSSSSSSSLSGGNGTEEVANIKPELLELFDVIYHINFSLFNLLWHLLNYQRILANKLINPTTTTTTTPSTTPTSSTTTVSTPPKGAQYISQTKSITLPSLVSKLVDLLAILSLYIGTPQFQSVINSLTSLSNSELIEHVRDSLSLLQCLPFKVKGQSYMSLISGKAAGVPKNSSKENSSSNSNKESTTTTTGSAMSGSQLSSSPPKSSSTTTTTTTQSRNFFSSIIKPSTKITKHQRHKSTSNEEKEKESTNSVGSNSSIGSNGSNSFVIKSDEEDYSNSHKHKRQPSTGTTASTTTTTTTGLTPDTQVTQDCPPNDKWKIQRKPSGNEMTSSAITSDDESGSSNISIASGGGGGGDRITRSNSTIFKETSLSPVKFEVPPIFVLDTSNNQNNNQNNNNNIVNTNNNTNNNNNVQNNNNNNNNNNPTSPTSTASTTTTSTPVLSPPTSPTTPIKESKKKVGLNIFSKHLKTVKQTDEQKQRNSFSQFWLDKSTHQDRIDKLPSDDKQRLQITSLGSYVSNLVIKDLLASPNPIQPPHSENFQSCVLFADISGFTALTERLSHHGQEGVELLTKNLNRYFESLIKIVKDFGGDIVKFAGDAVLCHWPTYGELVNRVRTACECALTLQKKLHNFPVPGGFLTLHIGIGCGDLTGLYVGGVNQKVEFLIAGEALHEAASCEKEAESGEIYISQACYDAVKPFSSCVQKKTRVNVRLDNMTFMDKNSNKKAPVDQFNIVDRRAILQLPLLMDMEESLQRFVPNAVLNQLRHGSYLAELRYITVIFVNLSYGEIPDPTKDAKKLQEIVSEIQTIVYRYEGTVRQFIVDDKGCVLIAAWGVPPLSHEDDPSRAVEAAMEIVVGLFKLKVISTVGVTTGKCFCGDVGSDERREYAVVGDIVNLSARLMSHGQGGVLVDEETSKLASRKIEFVKLSDPIKVKGKQTSVNVFKPIKRHTHESSNNSPRPGASTRSAQPVINRGIVGGLDLHQQQQTAAIKHKGIIGRHGQLRQMAHLVDCLRTEEEGDGTKIVFIEAEAGLGKSRFIHEVKYSFAMGIRIFKTTGLQMNESVPFYVWRQILGEYLREEQATNFKSLLELGPHVNLLNPILDLNFSISTNRRYSAPQRQETLQMLMLRLVQMAVPRGSIIIIDDAHHMDSASWTLTLNLCRQLENCLIIVALRPLKEGIPHGFSHLDNVEFIQLEPLQTREEVQLLLEQMLNVRNSPSYELPDEIVDEIFNRSQGNHFVIEEMVNGLKHSGYIDEKTGEFNSKHEAIEQVRVNIPRTVTSLITSRVDRLSTAQQLVLKVASVMGTPFTVDSLFKILPTSETSTRSELTNDLIILERLHFIKSKKDQNGSSGTNTPSPKQSNHHNYLRSRSSIVTSPSSLSPLSSPYYNNNNSSMSPPQPVIVQSPLNLSLDNSNQSTPPALSSPGLVPISTEVLYSFVHTRTQEVIYDLMLFSQRRELHHKIAKILEITCTPQNSLYISLVNHYHAAQDYSKTVEYATKAGQNALSDNNNKEAVKFFQLALKCMELEQQQEEEVKAMKKLNRRSSTNTFITQPTNLTTSVGSPPGGSGSTSSSSSSSSSSPTLKRIPFEMISITRKLGLALYNMGLLLSAMQQFLAVLKHLGIELPPVLAKGPTQLFDATTGAPMGPPSMGAAAPDKRHRLLKSPQRQDSLTKFVTNNLDAMEKREALLSLVVLSKIFLHDCQKQSSSWCSFLANQLAADSWSLQSEAYSIGIRVLGVNGDNTTPLKYYAAVLSRSGETNGYVYGNSHQAWGIYMSGTGQWSEAESGYQTATASAGKMGDKKLVEESGVFLGACLYLMGQSQAALSLALKSLDAARTREDVQIQMMALLVAGDARVRMGEVKAAEDTLREIEQLVQAIGMAEQTSGTYIHYLSLKAQFQSVLKNDHSQAYDSARKALSALARCDTNNFSVYESYASLSMIIIRVFQSLQNHPMSRTQTYQQQRAKMITEITEAQQHLERFTDTFPIGQPRLLLLKGLIGIVVHNNINGSENYFKESKEKAIKLGMVFEEELATYHYNSFYSESDPFPVNVTTIQPSIQLLQQQQQQQNNQTTTTTTKSVTPSSPPQIIKKV</sequence>
<feature type="compositionally biased region" description="Low complexity" evidence="3">
    <location>
        <begin position="418"/>
        <end position="471"/>
    </location>
</feature>
<feature type="compositionally biased region" description="Polar residues" evidence="3">
    <location>
        <begin position="1594"/>
        <end position="1606"/>
    </location>
</feature>
<dbReference type="CDD" id="cd07302">
    <property type="entry name" value="CHD"/>
    <property type="match status" value="2"/>
</dbReference>
<feature type="compositionally biased region" description="Low complexity" evidence="3">
    <location>
        <begin position="195"/>
        <end position="213"/>
    </location>
</feature>
<dbReference type="GO" id="GO:0009190">
    <property type="term" value="P:cyclic nucleotide biosynthetic process"/>
    <property type="evidence" value="ECO:0007669"/>
    <property type="project" value="InterPro"/>
</dbReference>
<reference evidence="6" key="1">
    <citation type="journal article" date="2011" name="Genome Res.">
        <title>Phylogeny-wide analysis of social amoeba genomes highlights ancient origins for complex intercellular communication.</title>
        <authorList>
            <person name="Heidel A.J."/>
            <person name="Lawal H.M."/>
            <person name="Felder M."/>
            <person name="Schilde C."/>
            <person name="Helps N.R."/>
            <person name="Tunggal B."/>
            <person name="Rivero F."/>
            <person name="John U."/>
            <person name="Schleicher M."/>
            <person name="Eichinger L."/>
            <person name="Platzer M."/>
            <person name="Noegel A.A."/>
            <person name="Schaap P."/>
            <person name="Gloeckner G."/>
        </authorList>
    </citation>
    <scope>NUCLEOTIDE SEQUENCE [LARGE SCALE GENOMIC DNA]</scope>
    <source>
        <strain evidence="6">SH3</strain>
    </source>
</reference>
<dbReference type="PANTHER" id="PTHR16305:SF28">
    <property type="entry name" value="GUANYLATE CYCLASE DOMAIN-CONTAINING PROTEIN"/>
    <property type="match status" value="1"/>
</dbReference>
<feature type="compositionally biased region" description="Low complexity" evidence="3">
    <location>
        <begin position="498"/>
        <end position="514"/>
    </location>
</feature>
<feature type="compositionally biased region" description="Polar residues" evidence="3">
    <location>
        <begin position="1200"/>
        <end position="1214"/>
    </location>
</feature>
<proteinExistence type="predicted"/>
<feature type="region of interest" description="Disordered" evidence="3">
    <location>
        <begin position="1194"/>
        <end position="1214"/>
    </location>
</feature>
<dbReference type="SUPFAM" id="SSF55073">
    <property type="entry name" value="Nucleotide cyclase"/>
    <property type="match status" value="2"/>
</dbReference>
<feature type="compositionally biased region" description="Low complexity" evidence="3">
    <location>
        <begin position="2306"/>
        <end position="2328"/>
    </location>
</feature>
<feature type="region of interest" description="Disordered" evidence="3">
    <location>
        <begin position="1590"/>
        <end position="1670"/>
    </location>
</feature>
<keyword evidence="1" id="KW-0547">Nucleotide-binding</keyword>